<feature type="transmembrane region" description="Helical" evidence="8">
    <location>
        <begin position="287"/>
        <end position="306"/>
    </location>
</feature>
<dbReference type="GO" id="GO:0022857">
    <property type="term" value="F:transmembrane transporter activity"/>
    <property type="evidence" value="ECO:0007669"/>
    <property type="project" value="InterPro"/>
</dbReference>
<reference evidence="10" key="1">
    <citation type="submission" date="2021-04" db="EMBL/GenBank/DDBJ databases">
        <title>Genome based classification of Actinospica acidithermotolerans sp. nov., an actinobacterium isolated from an Indonesian hot spring.</title>
        <authorList>
            <person name="Kusuma A.B."/>
            <person name="Putra K.E."/>
            <person name="Nafisah S."/>
            <person name="Loh J."/>
            <person name="Nouioui I."/>
            <person name="Goodfellow M."/>
        </authorList>
    </citation>
    <scope>NUCLEOTIDE SEQUENCE</scope>
    <source>
        <strain evidence="10">CSCA 57</strain>
    </source>
</reference>
<feature type="transmembrane region" description="Helical" evidence="8">
    <location>
        <begin position="312"/>
        <end position="334"/>
    </location>
</feature>
<protein>
    <submittedName>
        <fullName evidence="10">MFS transporter</fullName>
    </submittedName>
</protein>
<evidence type="ECO:0000256" key="1">
    <source>
        <dbReference type="ARBA" id="ARBA00004651"/>
    </source>
</evidence>
<evidence type="ECO:0000313" key="10">
    <source>
        <dbReference type="EMBL" id="MBR7836801.1"/>
    </source>
</evidence>
<evidence type="ECO:0000259" key="9">
    <source>
        <dbReference type="PROSITE" id="PS50850"/>
    </source>
</evidence>
<keyword evidence="4 8" id="KW-0812">Transmembrane</keyword>
<feature type="transmembrane region" description="Helical" evidence="8">
    <location>
        <begin position="346"/>
        <end position="365"/>
    </location>
</feature>
<dbReference type="InterPro" id="IPR011701">
    <property type="entry name" value="MFS"/>
</dbReference>
<evidence type="ECO:0000256" key="6">
    <source>
        <dbReference type="ARBA" id="ARBA00023136"/>
    </source>
</evidence>
<dbReference type="AlphaFoldDB" id="A0A941IVA7"/>
<feature type="transmembrane region" description="Helical" evidence="8">
    <location>
        <begin position="20"/>
        <end position="44"/>
    </location>
</feature>
<dbReference type="Gene3D" id="1.20.1250.20">
    <property type="entry name" value="MFS general substrate transporter like domains"/>
    <property type="match status" value="1"/>
</dbReference>
<keyword evidence="2" id="KW-0813">Transport</keyword>
<name>A0A941IVA7_9ACTN</name>
<organism evidence="10 11">
    <name type="scientific">Actinospica durhamensis</name>
    <dbReference type="NCBI Taxonomy" id="1508375"/>
    <lineage>
        <taxon>Bacteria</taxon>
        <taxon>Bacillati</taxon>
        <taxon>Actinomycetota</taxon>
        <taxon>Actinomycetes</taxon>
        <taxon>Catenulisporales</taxon>
        <taxon>Actinospicaceae</taxon>
        <taxon>Actinospica</taxon>
    </lineage>
</organism>
<dbReference type="PANTHER" id="PTHR23517:SF2">
    <property type="entry name" value="MULTIDRUG RESISTANCE PROTEIN MDTH"/>
    <property type="match status" value="1"/>
</dbReference>
<feature type="transmembrane region" description="Helical" evidence="8">
    <location>
        <begin position="84"/>
        <end position="100"/>
    </location>
</feature>
<dbReference type="PROSITE" id="PS50850">
    <property type="entry name" value="MFS"/>
    <property type="match status" value="1"/>
</dbReference>
<keyword evidence="5 8" id="KW-1133">Transmembrane helix</keyword>
<dbReference type="Proteomes" id="UP000675781">
    <property type="component" value="Unassembled WGS sequence"/>
</dbReference>
<feature type="transmembrane region" description="Helical" evidence="8">
    <location>
        <begin position="144"/>
        <end position="166"/>
    </location>
</feature>
<dbReference type="SUPFAM" id="SSF103473">
    <property type="entry name" value="MFS general substrate transporter"/>
    <property type="match status" value="1"/>
</dbReference>
<proteinExistence type="predicted"/>
<keyword evidence="3" id="KW-1003">Cell membrane</keyword>
<feature type="transmembrane region" description="Helical" evidence="8">
    <location>
        <begin position="255"/>
        <end position="275"/>
    </location>
</feature>
<evidence type="ECO:0000256" key="5">
    <source>
        <dbReference type="ARBA" id="ARBA00022989"/>
    </source>
</evidence>
<gene>
    <name evidence="10" type="ORF">KDL01_26205</name>
</gene>
<sequence length="402" mass="41380">MASARSAELASTRHRLPARLRLLIAARAVNQLGAFSLAFLTVLLNRDLGASLPAAGAISGLFGLATIPSRLLGGRLTDRWGRRRTIVVGLAGCALAQLGIAAAPDLAVAAVCCVLLGLAFELYEPPSQAMIADGVAPADRASAYALLTTALAVGNMGAGLVADLVGRSSLRWLFVVDAASCLACALIVRLALPEDRTRPQPPSEQPQPQSAPVHSPWRDRSLLTMTAAGTVFALVSMLMLVALPLSLAADGLDPATAGLLMTASTVTLLLARPALRLRRLADLTPGAAFAAGYLLMAAGLAGYALAHTLPALLGPTALYALGNLLLMGRSFAVVSDLAPPGTSARYLAVYGLSWGFATVLAPPLSTALLDAFSPAALWSAMAAICLAMAVTQPRLLRRLAAS</sequence>
<keyword evidence="6 8" id="KW-0472">Membrane</keyword>
<dbReference type="Pfam" id="PF07690">
    <property type="entry name" value="MFS_1"/>
    <property type="match status" value="1"/>
</dbReference>
<dbReference type="InterPro" id="IPR050171">
    <property type="entry name" value="MFS_Transporters"/>
</dbReference>
<evidence type="ECO:0000256" key="2">
    <source>
        <dbReference type="ARBA" id="ARBA00022448"/>
    </source>
</evidence>
<evidence type="ECO:0000256" key="8">
    <source>
        <dbReference type="SAM" id="Phobius"/>
    </source>
</evidence>
<dbReference type="InterPro" id="IPR020846">
    <property type="entry name" value="MFS_dom"/>
</dbReference>
<evidence type="ECO:0000313" key="11">
    <source>
        <dbReference type="Proteomes" id="UP000675781"/>
    </source>
</evidence>
<keyword evidence="11" id="KW-1185">Reference proteome</keyword>
<feature type="transmembrane region" description="Helical" evidence="8">
    <location>
        <begin position="371"/>
        <end position="390"/>
    </location>
</feature>
<comment type="caution">
    <text evidence="10">The sequence shown here is derived from an EMBL/GenBank/DDBJ whole genome shotgun (WGS) entry which is preliminary data.</text>
</comment>
<evidence type="ECO:0000256" key="3">
    <source>
        <dbReference type="ARBA" id="ARBA00022475"/>
    </source>
</evidence>
<feature type="transmembrane region" description="Helical" evidence="8">
    <location>
        <begin position="222"/>
        <end position="243"/>
    </location>
</feature>
<feature type="transmembrane region" description="Helical" evidence="8">
    <location>
        <begin position="50"/>
        <end position="72"/>
    </location>
</feature>
<dbReference type="InterPro" id="IPR036259">
    <property type="entry name" value="MFS_trans_sf"/>
</dbReference>
<evidence type="ECO:0000256" key="7">
    <source>
        <dbReference type="SAM" id="MobiDB-lite"/>
    </source>
</evidence>
<dbReference type="PANTHER" id="PTHR23517">
    <property type="entry name" value="RESISTANCE PROTEIN MDTM, PUTATIVE-RELATED-RELATED"/>
    <property type="match status" value="1"/>
</dbReference>
<dbReference type="EMBL" id="JAGSOG010000162">
    <property type="protein sequence ID" value="MBR7836801.1"/>
    <property type="molecule type" value="Genomic_DNA"/>
</dbReference>
<feature type="domain" description="Major facilitator superfamily (MFS) profile" evidence="9">
    <location>
        <begin position="19"/>
        <end position="400"/>
    </location>
</feature>
<dbReference type="GO" id="GO:0005886">
    <property type="term" value="C:plasma membrane"/>
    <property type="evidence" value="ECO:0007669"/>
    <property type="project" value="UniProtKB-SubCell"/>
</dbReference>
<accession>A0A941IVA7</accession>
<comment type="subcellular location">
    <subcellularLocation>
        <location evidence="1">Cell membrane</location>
        <topology evidence="1">Multi-pass membrane protein</topology>
    </subcellularLocation>
</comment>
<evidence type="ECO:0000256" key="4">
    <source>
        <dbReference type="ARBA" id="ARBA00022692"/>
    </source>
</evidence>
<feature type="region of interest" description="Disordered" evidence="7">
    <location>
        <begin position="196"/>
        <end position="215"/>
    </location>
</feature>